<evidence type="ECO:0000313" key="2">
    <source>
        <dbReference type="Proteomes" id="UP001163603"/>
    </source>
</evidence>
<accession>A0ACC0Z609</accession>
<gene>
    <name evidence="1" type="ORF">Pint_03785</name>
</gene>
<proteinExistence type="predicted"/>
<keyword evidence="2" id="KW-1185">Reference proteome</keyword>
<protein>
    <submittedName>
        <fullName evidence="1">Uncharacterized protein</fullName>
    </submittedName>
</protein>
<name>A0ACC0Z609_9ROSI</name>
<dbReference type="Proteomes" id="UP001163603">
    <property type="component" value="Chromosome 3"/>
</dbReference>
<reference evidence="2" key="1">
    <citation type="journal article" date="2023" name="G3 (Bethesda)">
        <title>Genome assembly and association tests identify interacting loci associated with vigor, precocity, and sex in interspecific pistachio rootstocks.</title>
        <authorList>
            <person name="Palmer W."/>
            <person name="Jacygrad E."/>
            <person name="Sagayaradj S."/>
            <person name="Cavanaugh K."/>
            <person name="Han R."/>
            <person name="Bertier L."/>
            <person name="Beede B."/>
            <person name="Kafkas S."/>
            <person name="Golino D."/>
            <person name="Preece J."/>
            <person name="Michelmore R."/>
        </authorList>
    </citation>
    <scope>NUCLEOTIDE SEQUENCE [LARGE SCALE GENOMIC DNA]</scope>
</reference>
<organism evidence="1 2">
    <name type="scientific">Pistacia integerrima</name>
    <dbReference type="NCBI Taxonomy" id="434235"/>
    <lineage>
        <taxon>Eukaryota</taxon>
        <taxon>Viridiplantae</taxon>
        <taxon>Streptophyta</taxon>
        <taxon>Embryophyta</taxon>
        <taxon>Tracheophyta</taxon>
        <taxon>Spermatophyta</taxon>
        <taxon>Magnoliopsida</taxon>
        <taxon>eudicotyledons</taxon>
        <taxon>Gunneridae</taxon>
        <taxon>Pentapetalae</taxon>
        <taxon>rosids</taxon>
        <taxon>malvids</taxon>
        <taxon>Sapindales</taxon>
        <taxon>Anacardiaceae</taxon>
        <taxon>Pistacia</taxon>
    </lineage>
</organism>
<sequence length="99" mass="10761">MCQGVCMTYTNPSKTPDATFGKYLPSSSSRVVVYCMREGLVKNRDFGASTDKGTGSGVLVEDCPKFNGRLCGVYKPIQTKKKPNPSCLVLLCSLSHFTI</sequence>
<comment type="caution">
    <text evidence="1">The sequence shown here is derived from an EMBL/GenBank/DDBJ whole genome shotgun (WGS) entry which is preliminary data.</text>
</comment>
<dbReference type="EMBL" id="CM047738">
    <property type="protein sequence ID" value="KAJ0046742.1"/>
    <property type="molecule type" value="Genomic_DNA"/>
</dbReference>
<evidence type="ECO:0000313" key="1">
    <source>
        <dbReference type="EMBL" id="KAJ0046742.1"/>
    </source>
</evidence>